<dbReference type="InterPro" id="IPR050409">
    <property type="entry name" value="E3_ubiq-protein_ligase"/>
</dbReference>
<evidence type="ECO:0000256" key="9">
    <source>
        <dbReference type="PIRSR" id="PIRSR001569-1"/>
    </source>
</evidence>
<dbReference type="Pfam" id="PF00397">
    <property type="entry name" value="WW"/>
    <property type="match status" value="3"/>
</dbReference>
<evidence type="ECO:0000256" key="6">
    <source>
        <dbReference type="ARBA" id="ARBA00022737"/>
    </source>
</evidence>
<feature type="domain" description="HECT" evidence="14">
    <location>
        <begin position="392"/>
        <end position="726"/>
    </location>
</feature>
<dbReference type="FunFam" id="3.30.2410.10:FF:000001">
    <property type="entry name" value="E3 ubiquitin-protein ligase NEDD4-like"/>
    <property type="match status" value="1"/>
</dbReference>
<evidence type="ECO:0000256" key="10">
    <source>
        <dbReference type="PROSITE-ProRule" id="PRU00104"/>
    </source>
</evidence>
<dbReference type="Gene3D" id="3.30.2410.10">
    <property type="entry name" value="Hect, E3 ligase catalytic domain"/>
    <property type="match status" value="1"/>
</dbReference>
<feature type="domain" description="WW" evidence="13">
    <location>
        <begin position="329"/>
        <end position="362"/>
    </location>
</feature>
<feature type="compositionally biased region" description="Acidic residues" evidence="11">
    <location>
        <begin position="153"/>
        <end position="169"/>
    </location>
</feature>
<dbReference type="InterPro" id="IPR035892">
    <property type="entry name" value="C2_domain_sf"/>
</dbReference>
<dbReference type="Gene3D" id="2.60.40.150">
    <property type="entry name" value="C2 domain"/>
    <property type="match status" value="1"/>
</dbReference>
<dbReference type="Pfam" id="PF00168">
    <property type="entry name" value="C2"/>
    <property type="match status" value="1"/>
</dbReference>
<dbReference type="SUPFAM" id="SSF56204">
    <property type="entry name" value="Hect, E3 ligase catalytic domain"/>
    <property type="match status" value="1"/>
</dbReference>
<comment type="subcellular location">
    <subcellularLocation>
        <location evidence="2">Cytoplasm</location>
    </subcellularLocation>
</comment>
<comment type="catalytic activity">
    <reaction evidence="1 8">
        <text>S-ubiquitinyl-[E2 ubiquitin-conjugating enzyme]-L-cysteine + [acceptor protein]-L-lysine = [E2 ubiquitin-conjugating enzyme]-L-cysteine + N(6)-ubiquitinyl-[acceptor protein]-L-lysine.</text>
        <dbReference type="EC" id="2.3.2.26"/>
    </reaction>
</comment>
<dbReference type="PIRSF" id="PIRSF001569">
    <property type="entry name" value="E3_ub_ligase_SMURF1"/>
    <property type="match status" value="1"/>
</dbReference>
<dbReference type="SMART" id="SM00119">
    <property type="entry name" value="HECTc"/>
    <property type="match status" value="1"/>
</dbReference>
<evidence type="ECO:0000256" key="2">
    <source>
        <dbReference type="ARBA" id="ARBA00004496"/>
    </source>
</evidence>
<dbReference type="SMART" id="SM00239">
    <property type="entry name" value="C2"/>
    <property type="match status" value="1"/>
</dbReference>
<evidence type="ECO:0000313" key="16">
    <source>
        <dbReference type="Proteomes" id="UP000663855"/>
    </source>
</evidence>
<keyword evidence="7 8" id="KW-0833">Ubl conjugation pathway</keyword>
<protein>
    <recommendedName>
        <fullName evidence="8">E3 ubiquitin-protein ligase</fullName>
        <ecNumber evidence="8">2.3.2.26</ecNumber>
    </recommendedName>
</protein>
<feature type="domain" description="WW" evidence="13">
    <location>
        <begin position="187"/>
        <end position="220"/>
    </location>
</feature>
<dbReference type="PANTHER" id="PTHR11254:SF440">
    <property type="entry name" value="E3 UBIQUITIN-PROTEIN LIGASE NEDD-4"/>
    <property type="match status" value="1"/>
</dbReference>
<dbReference type="PROSITE" id="PS50004">
    <property type="entry name" value="C2"/>
    <property type="match status" value="1"/>
</dbReference>
<proteinExistence type="predicted"/>
<feature type="domain" description="WW" evidence="13">
    <location>
        <begin position="279"/>
        <end position="312"/>
    </location>
</feature>
<dbReference type="InterPro" id="IPR001202">
    <property type="entry name" value="WW_dom"/>
</dbReference>
<feature type="domain" description="C2" evidence="12">
    <location>
        <begin position="1"/>
        <end position="115"/>
    </location>
</feature>
<evidence type="ECO:0000256" key="7">
    <source>
        <dbReference type="ARBA" id="ARBA00022786"/>
    </source>
</evidence>
<dbReference type="Pfam" id="PF00632">
    <property type="entry name" value="HECT"/>
    <property type="match status" value="1"/>
</dbReference>
<dbReference type="GO" id="GO:0016567">
    <property type="term" value="P:protein ubiquitination"/>
    <property type="evidence" value="ECO:0007669"/>
    <property type="project" value="UniProtKB-UniPathway"/>
</dbReference>
<dbReference type="InterPro" id="IPR036020">
    <property type="entry name" value="WW_dom_sf"/>
</dbReference>
<dbReference type="GO" id="GO:0005737">
    <property type="term" value="C:cytoplasm"/>
    <property type="evidence" value="ECO:0007669"/>
    <property type="project" value="UniProtKB-SubCell"/>
</dbReference>
<dbReference type="InterPro" id="IPR024928">
    <property type="entry name" value="E3_ub_ligase_SMURF1"/>
</dbReference>
<dbReference type="PANTHER" id="PTHR11254">
    <property type="entry name" value="HECT DOMAIN UBIQUITIN-PROTEIN LIGASE"/>
    <property type="match status" value="1"/>
</dbReference>
<dbReference type="GO" id="GO:0006511">
    <property type="term" value="P:ubiquitin-dependent protein catabolic process"/>
    <property type="evidence" value="ECO:0007669"/>
    <property type="project" value="InterPro"/>
</dbReference>
<evidence type="ECO:0000256" key="1">
    <source>
        <dbReference type="ARBA" id="ARBA00000885"/>
    </source>
</evidence>
<evidence type="ECO:0000259" key="12">
    <source>
        <dbReference type="PROSITE" id="PS50004"/>
    </source>
</evidence>
<evidence type="ECO:0000256" key="8">
    <source>
        <dbReference type="PIRNR" id="PIRNR001569"/>
    </source>
</evidence>
<dbReference type="CDD" id="cd00078">
    <property type="entry name" value="HECTc"/>
    <property type="match status" value="1"/>
</dbReference>
<dbReference type="PROSITE" id="PS50020">
    <property type="entry name" value="WW_DOMAIN_2"/>
    <property type="match status" value="3"/>
</dbReference>
<dbReference type="EMBL" id="CAJNOV010010843">
    <property type="protein sequence ID" value="CAF1424878.1"/>
    <property type="molecule type" value="Genomic_DNA"/>
</dbReference>
<dbReference type="GO" id="GO:0061630">
    <property type="term" value="F:ubiquitin protein ligase activity"/>
    <property type="evidence" value="ECO:0007669"/>
    <property type="project" value="UniProtKB-EC"/>
</dbReference>
<dbReference type="SMART" id="SM00456">
    <property type="entry name" value="WW"/>
    <property type="match status" value="3"/>
</dbReference>
<dbReference type="SUPFAM" id="SSF51045">
    <property type="entry name" value="WW domain"/>
    <property type="match status" value="3"/>
</dbReference>
<dbReference type="Gene3D" id="3.30.2160.10">
    <property type="entry name" value="Hect, E3 ligase catalytic domain"/>
    <property type="match status" value="1"/>
</dbReference>
<accession>A0A815MVE9</accession>
<feature type="active site" description="Glycyl thioester intermediate" evidence="9 10">
    <location>
        <position position="694"/>
    </location>
</feature>
<dbReference type="PROSITE" id="PS01159">
    <property type="entry name" value="WW_DOMAIN_1"/>
    <property type="match status" value="3"/>
</dbReference>
<evidence type="ECO:0000256" key="4">
    <source>
        <dbReference type="ARBA" id="ARBA00022490"/>
    </source>
</evidence>
<dbReference type="SUPFAM" id="SSF49562">
    <property type="entry name" value="C2 domain (Calcium/lipid-binding domain, CaLB)"/>
    <property type="match status" value="1"/>
</dbReference>
<evidence type="ECO:0000259" key="14">
    <source>
        <dbReference type="PROSITE" id="PS50237"/>
    </source>
</evidence>
<dbReference type="Proteomes" id="UP000663855">
    <property type="component" value="Unassembled WGS sequence"/>
</dbReference>
<evidence type="ECO:0000259" key="13">
    <source>
        <dbReference type="PROSITE" id="PS50020"/>
    </source>
</evidence>
<dbReference type="PROSITE" id="PS50237">
    <property type="entry name" value="HECT"/>
    <property type="match status" value="1"/>
</dbReference>
<keyword evidence="4" id="KW-0963">Cytoplasm</keyword>
<reference evidence="15" key="1">
    <citation type="submission" date="2021-02" db="EMBL/GenBank/DDBJ databases">
        <authorList>
            <person name="Nowell W R."/>
        </authorList>
    </citation>
    <scope>NUCLEOTIDE SEQUENCE</scope>
</reference>
<dbReference type="InterPro" id="IPR000569">
    <property type="entry name" value="HECT_dom"/>
</dbReference>
<evidence type="ECO:0000256" key="11">
    <source>
        <dbReference type="SAM" id="MobiDB-lite"/>
    </source>
</evidence>
<name>A0A815MVE9_9BILA</name>
<dbReference type="InterPro" id="IPR000008">
    <property type="entry name" value="C2_dom"/>
</dbReference>
<dbReference type="Gene3D" id="2.20.70.10">
    <property type="match status" value="3"/>
</dbReference>
<dbReference type="Gene3D" id="3.90.1750.10">
    <property type="entry name" value="Hect, E3 ligase catalytic domains"/>
    <property type="match status" value="1"/>
</dbReference>
<sequence>MSREKIYGVDASERNTRLLRVKVLRAIDLQRRDFLGGTGDPYVKITLQIVENRNSVIDFARTHTVPKTLNPVDPTKHRLVFEIFDHNKLTKHEFLGMFSIDLHANIPYESAERLFPIKDYSLLKRSVLQRVRGTASIGLAYINTNATSTTTESTEEEEEEDSQQNDSDFEIITHRDIPESLASSTTQPLPPGWEERQDALGRTYYVDHNTRTTTWTRPNGQANPSSQRSQPQVGDRHQIDDVDSNNTETTIITSRDADVAATTTGTAVTTDVSTVDELGRLAPNWQMSTADNGRVFYIDHVNKRTTWIDPRTGKPTLLPALQTELSQNGPLPANWEIRTLTDGRVYYIDHLSKTTTWTDPRIAGPAVPYSRDYEAKYRLFRHNLSRPRTNADAEVLKTRLWIIFDGERGLDYGGVSREWFLLLSREIFNPYYGLFEYSTIDNYTLQINPLSGIFNEEHIKYFRFIGRIIGMTIYHGKLLEAFFIRPFYKMLLSKSITLADMESVDREYYQSLKYILDNDPAELDLYFVVSEEVLGDLREHELKTDGQNIQLTEQNKQEYIELVIKYRFIQRIVTQMNAIKQGFQDILPLDSIKMFDEKEVELLISGLGEINVNDWRTYAIYKGGYTPENAVIQWFWKAIGSFNTEERTRFLQFVTGTSRLPMNGFRELWGSSGPQLFTIETWGDRTKLPRAHTCFNRLDLPPYENYQELRQKLVQAMEMSEAFEGVD</sequence>
<feature type="compositionally biased region" description="Polar residues" evidence="11">
    <location>
        <begin position="211"/>
        <end position="232"/>
    </location>
</feature>
<comment type="caution">
    <text evidence="15">The sequence shown here is derived from an EMBL/GenBank/DDBJ whole genome shotgun (WGS) entry which is preliminary data.</text>
</comment>
<organism evidence="15 16">
    <name type="scientific">Rotaria magnacalcarata</name>
    <dbReference type="NCBI Taxonomy" id="392030"/>
    <lineage>
        <taxon>Eukaryota</taxon>
        <taxon>Metazoa</taxon>
        <taxon>Spiralia</taxon>
        <taxon>Gnathifera</taxon>
        <taxon>Rotifera</taxon>
        <taxon>Eurotatoria</taxon>
        <taxon>Bdelloidea</taxon>
        <taxon>Philodinida</taxon>
        <taxon>Philodinidae</taxon>
        <taxon>Rotaria</taxon>
    </lineage>
</organism>
<dbReference type="GO" id="GO:0051049">
    <property type="term" value="P:regulation of transport"/>
    <property type="evidence" value="ECO:0007669"/>
    <property type="project" value="UniProtKB-ARBA"/>
</dbReference>
<dbReference type="InterPro" id="IPR035983">
    <property type="entry name" value="Hect_E3_ubiquitin_ligase"/>
</dbReference>
<keyword evidence="6" id="KW-0677">Repeat</keyword>
<dbReference type="AlphaFoldDB" id="A0A815MVE9"/>
<evidence type="ECO:0000313" key="15">
    <source>
        <dbReference type="EMBL" id="CAF1424878.1"/>
    </source>
</evidence>
<feature type="region of interest" description="Disordered" evidence="11">
    <location>
        <begin position="147"/>
        <end position="169"/>
    </location>
</feature>
<gene>
    <name evidence="15" type="ORF">CJN711_LOCUS23224</name>
</gene>
<dbReference type="CDD" id="cd00201">
    <property type="entry name" value="WW"/>
    <property type="match status" value="3"/>
</dbReference>
<dbReference type="FunFam" id="3.90.1750.10:FF:000079">
    <property type="entry name" value="E3 ubiquitin-protein ligase"/>
    <property type="match status" value="1"/>
</dbReference>
<evidence type="ECO:0000256" key="3">
    <source>
        <dbReference type="ARBA" id="ARBA00004906"/>
    </source>
</evidence>
<evidence type="ECO:0000256" key="5">
    <source>
        <dbReference type="ARBA" id="ARBA00022679"/>
    </source>
</evidence>
<dbReference type="FunFam" id="3.30.2160.10:FF:000001">
    <property type="entry name" value="E3 ubiquitin-protein ligase NEDD4-like"/>
    <property type="match status" value="1"/>
</dbReference>
<dbReference type="UniPathway" id="UPA00143"/>
<keyword evidence="5 8" id="KW-0808">Transferase</keyword>
<dbReference type="GO" id="GO:0048814">
    <property type="term" value="P:regulation of dendrite morphogenesis"/>
    <property type="evidence" value="ECO:0007669"/>
    <property type="project" value="TreeGrafter"/>
</dbReference>
<comment type="pathway">
    <text evidence="3 8">Protein modification; protein ubiquitination.</text>
</comment>
<feature type="region of interest" description="Disordered" evidence="11">
    <location>
        <begin position="211"/>
        <end position="247"/>
    </location>
</feature>
<dbReference type="EC" id="2.3.2.26" evidence="8"/>